<evidence type="ECO:0000256" key="2">
    <source>
        <dbReference type="ARBA" id="ARBA00022679"/>
    </source>
</evidence>
<dbReference type="Pfam" id="PF00132">
    <property type="entry name" value="Hexapep"/>
    <property type="match status" value="1"/>
</dbReference>
<dbReference type="Proteomes" id="UP000308528">
    <property type="component" value="Unassembled WGS sequence"/>
</dbReference>
<dbReference type="CDD" id="cd04647">
    <property type="entry name" value="LbH_MAT_like"/>
    <property type="match status" value="1"/>
</dbReference>
<organism evidence="3 4">
    <name type="scientific">Neolewinella litorea</name>
    <dbReference type="NCBI Taxonomy" id="2562452"/>
    <lineage>
        <taxon>Bacteria</taxon>
        <taxon>Pseudomonadati</taxon>
        <taxon>Bacteroidota</taxon>
        <taxon>Saprospiria</taxon>
        <taxon>Saprospirales</taxon>
        <taxon>Lewinellaceae</taxon>
        <taxon>Neolewinella</taxon>
    </lineage>
</organism>
<dbReference type="InterPro" id="IPR011004">
    <property type="entry name" value="Trimer_LpxA-like_sf"/>
</dbReference>
<evidence type="ECO:0000313" key="4">
    <source>
        <dbReference type="Proteomes" id="UP000308528"/>
    </source>
</evidence>
<keyword evidence="4" id="KW-1185">Reference proteome</keyword>
<reference evidence="3 4" key="1">
    <citation type="submission" date="2019-04" db="EMBL/GenBank/DDBJ databases">
        <title>Lewinella litorea sp. nov., isolated from a marine sand.</title>
        <authorList>
            <person name="Yoon J.-H."/>
        </authorList>
    </citation>
    <scope>NUCLEOTIDE SEQUENCE [LARGE SCALE GENOMIC DNA]</scope>
    <source>
        <strain evidence="3 4">HSMS-39</strain>
    </source>
</reference>
<comment type="caution">
    <text evidence="3">The sequence shown here is derived from an EMBL/GenBank/DDBJ whole genome shotgun (WGS) entry which is preliminary data.</text>
</comment>
<name>A0A4S4NAK0_9BACT</name>
<dbReference type="OrthoDB" id="9801697at2"/>
<proteinExistence type="inferred from homology"/>
<keyword evidence="2 3" id="KW-0808">Transferase</keyword>
<dbReference type="SUPFAM" id="SSF51161">
    <property type="entry name" value="Trimeric LpxA-like enzymes"/>
    <property type="match status" value="1"/>
</dbReference>
<dbReference type="PANTHER" id="PTHR23416:SF23">
    <property type="entry name" value="ACETYLTRANSFERASE C18B11.09C-RELATED"/>
    <property type="match status" value="1"/>
</dbReference>
<keyword evidence="3" id="KW-0012">Acyltransferase</keyword>
<dbReference type="GO" id="GO:0005829">
    <property type="term" value="C:cytosol"/>
    <property type="evidence" value="ECO:0007669"/>
    <property type="project" value="TreeGrafter"/>
</dbReference>
<sequence length="221" mass="24094">MILTGFVVPSNRTMGSPIKRFLQRLLSLSGVYKLIDHRAKPRMVRPYRDALNGITYHNTRISNTTVLYHEEKIRLSDFVYIGHYCLLDGTGGLTIGEGTQIAAMSGVFTHSSHCAIRLYGKEYIRVPEDQKLGYFKDAVAIGKYAYLGSGCKVLPGVSIGDFAVVAAGAIVTQDVPSGKVVAGCPAKVVGDVADQDRPFLERHPELHQSYVVPQATPPAES</sequence>
<dbReference type="AlphaFoldDB" id="A0A4S4NAK0"/>
<gene>
    <name evidence="3" type="ORF">E4021_15780</name>
</gene>
<comment type="similarity">
    <text evidence="1">Belongs to the transferase hexapeptide repeat family.</text>
</comment>
<dbReference type="InterPro" id="IPR001451">
    <property type="entry name" value="Hexapep"/>
</dbReference>
<dbReference type="GO" id="GO:0008374">
    <property type="term" value="F:O-acyltransferase activity"/>
    <property type="evidence" value="ECO:0007669"/>
    <property type="project" value="TreeGrafter"/>
</dbReference>
<dbReference type="Gene3D" id="2.160.10.10">
    <property type="entry name" value="Hexapeptide repeat proteins"/>
    <property type="match status" value="1"/>
</dbReference>
<evidence type="ECO:0000256" key="1">
    <source>
        <dbReference type="ARBA" id="ARBA00007274"/>
    </source>
</evidence>
<evidence type="ECO:0000313" key="3">
    <source>
        <dbReference type="EMBL" id="THH36366.1"/>
    </source>
</evidence>
<dbReference type="EMBL" id="SRSF01000010">
    <property type="protein sequence ID" value="THH36366.1"/>
    <property type="molecule type" value="Genomic_DNA"/>
</dbReference>
<dbReference type="InterPro" id="IPR051159">
    <property type="entry name" value="Hexapeptide_acetyltransf"/>
</dbReference>
<accession>A0A4S4NAK0</accession>
<dbReference type="PANTHER" id="PTHR23416">
    <property type="entry name" value="SIALIC ACID SYNTHASE-RELATED"/>
    <property type="match status" value="1"/>
</dbReference>
<protein>
    <submittedName>
        <fullName evidence="3">Acyltransferase</fullName>
    </submittedName>
</protein>